<dbReference type="PANTHER" id="PTHR43004:SF8">
    <property type="entry name" value="FAD-BINDING DOMAIN-CONTAINING PROTEIN-RELATED"/>
    <property type="match status" value="1"/>
</dbReference>
<dbReference type="PRINTS" id="PR00420">
    <property type="entry name" value="RNGMNOXGNASE"/>
</dbReference>
<dbReference type="InterPro" id="IPR002938">
    <property type="entry name" value="FAD-bd"/>
</dbReference>
<evidence type="ECO:0000259" key="3">
    <source>
        <dbReference type="Pfam" id="PF01494"/>
    </source>
</evidence>
<reference evidence="4" key="2">
    <citation type="journal article" date="2009" name="J. Bacteriol.">
        <title>The GAF-like-domain-containing transcriptional regulator DfdR is a sensor protein for dibenzofuran and several hydrophobic aromatic compounds.</title>
        <authorList>
            <person name="Iida T."/>
            <person name="Waki T."/>
            <person name="Nakamura K."/>
            <person name="Mukouzaka Y."/>
            <person name="Kudo T."/>
        </authorList>
    </citation>
    <scope>NUCLEOTIDE SEQUENCE</scope>
    <source>
        <strain evidence="4">YK3</strain>
        <plasmid evidence="4">pYK3</plasmid>
    </source>
</reference>
<evidence type="ECO:0000256" key="1">
    <source>
        <dbReference type="ARBA" id="ARBA00022630"/>
    </source>
</evidence>
<dbReference type="Gene3D" id="3.30.9.10">
    <property type="entry name" value="D-Amino Acid Oxidase, subunit A, domain 2"/>
    <property type="match status" value="1"/>
</dbReference>
<evidence type="ECO:0000313" key="4">
    <source>
        <dbReference type="EMBL" id="BAG80717.1"/>
    </source>
</evidence>
<dbReference type="GO" id="GO:0016709">
    <property type="term" value="F:oxidoreductase activity, acting on paired donors, with incorporation or reduction of molecular oxygen, NAD(P)H as one donor, and incorporation of one atom of oxygen"/>
    <property type="evidence" value="ECO:0007669"/>
    <property type="project" value="UniProtKB-ARBA"/>
</dbReference>
<sequence>MGEHVFATSLSGEELGRLRTWYTHPRFQAEHDLASPTSICDIPQHLLEPILVNTASSRGSTVRFNTELLTITDAGDHVVAHVRDRVTGGEYSIRARYAIGADGGNSIVAQQAGLPFEGEMGVSSSINVDFEADLSHLVSHRQSDMYWFIQPGVGHDGNGIGVLRMIRPWTRWVGVWGFEPSDGPADLSDANGVRIAHKLIGDSSVPVRVESMSTWAVNNMVATDNTAGRIFCVGDAVHRHSPMNGLGSNTSVQDSFNLCWKLALVLREQASSALLETYRDERVPVGRQIVDRASRSNDLMPPLFMALQVPPNCDEQTLETAIKRLAEPTPEGLQRRQEFDAALAGTLLCFNAHGIELNQHYDSAAVVTDGSDVEIPERDEELHYFPSTRPGRHLPHAWLTRDQRRVALLDLCGRGQFTLLTGVAGDVWHEAARTVADELGVALTIHAIGRGCEHQDSYGDFAAVRDIEDDGALLVRPDHMIGWRAADSSGDAAARLRAALGAILGRA</sequence>
<dbReference type="InterPro" id="IPR036188">
    <property type="entry name" value="FAD/NAD-bd_sf"/>
</dbReference>
<dbReference type="EMBL" id="AB075242">
    <property type="protein sequence ID" value="BAG80717.1"/>
    <property type="molecule type" value="Genomic_DNA"/>
</dbReference>
<protein>
    <submittedName>
        <fullName evidence="4">Putative transposase</fullName>
    </submittedName>
</protein>
<organism evidence="4">
    <name type="scientific">Terrabacter sp. YK3</name>
    <dbReference type="NCBI Taxonomy" id="169538"/>
    <lineage>
        <taxon>Bacteria</taxon>
        <taxon>Bacillati</taxon>
        <taxon>Actinomycetota</taxon>
        <taxon>Actinomycetes</taxon>
        <taxon>Micrococcales</taxon>
        <taxon>Intrasporangiaceae</taxon>
        <taxon>Terrabacter</taxon>
    </lineage>
</organism>
<geneLocation type="plasmid" evidence="4">
    <name>pYK3</name>
</geneLocation>
<dbReference type="PANTHER" id="PTHR43004">
    <property type="entry name" value="TRK SYSTEM POTASSIUM UPTAKE PROTEIN"/>
    <property type="match status" value="1"/>
</dbReference>
<dbReference type="InterPro" id="IPR050641">
    <property type="entry name" value="RIFMO-like"/>
</dbReference>
<name>B6EUK3_9MICO</name>
<feature type="domain" description="FAD-binding" evidence="3">
    <location>
        <begin position="25"/>
        <end position="293"/>
    </location>
</feature>
<keyword evidence="4" id="KW-0614">Plasmid</keyword>
<keyword evidence="1" id="KW-0285">Flavoprotein</keyword>
<dbReference type="SUPFAM" id="SSF51905">
    <property type="entry name" value="FAD/NAD(P)-binding domain"/>
    <property type="match status" value="1"/>
</dbReference>
<evidence type="ECO:0000256" key="2">
    <source>
        <dbReference type="ARBA" id="ARBA00022827"/>
    </source>
</evidence>
<dbReference type="Pfam" id="PF21274">
    <property type="entry name" value="Rng_hyd_C"/>
    <property type="match status" value="1"/>
</dbReference>
<dbReference type="Gene3D" id="3.40.30.120">
    <property type="match status" value="1"/>
</dbReference>
<reference evidence="4" key="1">
    <citation type="journal article" date="2002" name="Appl. Environ. Microbiol.">
        <title>Plasmid-borne genes code for an angular dioxygenase involved in dibenzofuran degradation by Terrabacter sp. strain YK3.</title>
        <authorList>
            <person name="Iida T."/>
            <person name="Mukouzaka Y."/>
            <person name="Nakamura K."/>
            <person name="Kudo T."/>
        </authorList>
    </citation>
    <scope>NUCLEOTIDE SEQUENCE</scope>
    <source>
        <strain evidence="4">YK3</strain>
        <plasmid evidence="4">pYK3</plasmid>
    </source>
</reference>
<dbReference type="AlphaFoldDB" id="B6EUK3"/>
<accession>B6EUK3</accession>
<dbReference type="Pfam" id="PF01494">
    <property type="entry name" value="FAD_binding_3"/>
    <property type="match status" value="1"/>
</dbReference>
<dbReference type="GO" id="GO:0071949">
    <property type="term" value="F:FAD binding"/>
    <property type="evidence" value="ECO:0007669"/>
    <property type="project" value="InterPro"/>
</dbReference>
<proteinExistence type="predicted"/>
<dbReference type="Gene3D" id="3.50.50.60">
    <property type="entry name" value="FAD/NAD(P)-binding domain"/>
    <property type="match status" value="1"/>
</dbReference>
<keyword evidence="2" id="KW-0274">FAD</keyword>